<reference evidence="1 2" key="1">
    <citation type="submission" date="2024-04" db="EMBL/GenBank/DDBJ databases">
        <authorList>
            <person name="Rising A."/>
            <person name="Reimegard J."/>
            <person name="Sonavane S."/>
            <person name="Akerstrom W."/>
            <person name="Nylinder S."/>
            <person name="Hedman E."/>
            <person name="Kallberg Y."/>
        </authorList>
    </citation>
    <scope>NUCLEOTIDE SEQUENCE [LARGE SCALE GENOMIC DNA]</scope>
</reference>
<sequence length="92" mass="10675">ITWGFASQKSVNYITHSIHFKYFVDLPRFKPGLAASRNSQKQMILAIHIIASRYGHVITAPIFHLYAREIYCRSPYKKIKDDHFFGKSGCKN</sequence>
<accession>A0AAV2ALY6</accession>
<organism evidence="1 2">
    <name type="scientific">Larinioides sclopetarius</name>
    <dbReference type="NCBI Taxonomy" id="280406"/>
    <lineage>
        <taxon>Eukaryota</taxon>
        <taxon>Metazoa</taxon>
        <taxon>Ecdysozoa</taxon>
        <taxon>Arthropoda</taxon>
        <taxon>Chelicerata</taxon>
        <taxon>Arachnida</taxon>
        <taxon>Araneae</taxon>
        <taxon>Araneomorphae</taxon>
        <taxon>Entelegynae</taxon>
        <taxon>Araneoidea</taxon>
        <taxon>Araneidae</taxon>
        <taxon>Larinioides</taxon>
    </lineage>
</organism>
<dbReference type="AlphaFoldDB" id="A0AAV2ALY6"/>
<protein>
    <recommendedName>
        <fullName evidence="3">Maturase K</fullName>
    </recommendedName>
</protein>
<comment type="caution">
    <text evidence="1">The sequence shown here is derived from an EMBL/GenBank/DDBJ whole genome shotgun (WGS) entry which is preliminary data.</text>
</comment>
<evidence type="ECO:0008006" key="3">
    <source>
        <dbReference type="Google" id="ProtNLM"/>
    </source>
</evidence>
<evidence type="ECO:0000313" key="1">
    <source>
        <dbReference type="EMBL" id="CAL1284732.1"/>
    </source>
</evidence>
<dbReference type="Proteomes" id="UP001497382">
    <property type="component" value="Unassembled WGS sequence"/>
</dbReference>
<evidence type="ECO:0000313" key="2">
    <source>
        <dbReference type="Proteomes" id="UP001497382"/>
    </source>
</evidence>
<dbReference type="EMBL" id="CAXIEN010000182">
    <property type="protein sequence ID" value="CAL1284732.1"/>
    <property type="molecule type" value="Genomic_DNA"/>
</dbReference>
<keyword evidence="2" id="KW-1185">Reference proteome</keyword>
<proteinExistence type="predicted"/>
<gene>
    <name evidence="1" type="ORF">LARSCL_LOCUS13302</name>
</gene>
<feature type="non-terminal residue" evidence="1">
    <location>
        <position position="1"/>
    </location>
</feature>
<name>A0AAV2ALY6_9ARAC</name>